<keyword evidence="1" id="KW-0812">Transmembrane</keyword>
<keyword evidence="1" id="KW-0472">Membrane</keyword>
<dbReference type="EMBL" id="JAXDAE010000001">
    <property type="protein sequence ID" value="MDY2585985.1"/>
    <property type="molecule type" value="Genomic_DNA"/>
</dbReference>
<evidence type="ECO:0000256" key="1">
    <source>
        <dbReference type="SAM" id="Phobius"/>
    </source>
</evidence>
<proteinExistence type="predicted"/>
<protein>
    <submittedName>
        <fullName evidence="2">Uncharacterized protein</fullName>
    </submittedName>
</protein>
<accession>A0ABU5EI91</accession>
<sequence length="139" mass="15836">MILTIALIGFVLNLIWELAHGPLYKDFKYDLSHISLCVLSSITDMLTLLLLFFVFSLVFKNVYWIKQLSFFNTLLLMLVGGISATFVEIWHINRGDWLYSESMPLTPILKAGVSPVLQFTILPLVIFIISKNLILKTGK</sequence>
<evidence type="ECO:0000313" key="3">
    <source>
        <dbReference type="Proteomes" id="UP001285855"/>
    </source>
</evidence>
<evidence type="ECO:0000313" key="2">
    <source>
        <dbReference type="EMBL" id="MDY2585985.1"/>
    </source>
</evidence>
<feature type="transmembrane region" description="Helical" evidence="1">
    <location>
        <begin position="112"/>
        <end position="134"/>
    </location>
</feature>
<dbReference type="Proteomes" id="UP001285855">
    <property type="component" value="Unassembled WGS sequence"/>
</dbReference>
<keyword evidence="1" id="KW-1133">Transmembrane helix</keyword>
<keyword evidence="3" id="KW-1185">Reference proteome</keyword>
<comment type="caution">
    <text evidence="2">The sequence shown here is derived from an EMBL/GenBank/DDBJ whole genome shotgun (WGS) entry which is preliminary data.</text>
</comment>
<feature type="transmembrane region" description="Helical" evidence="1">
    <location>
        <begin position="33"/>
        <end position="58"/>
    </location>
</feature>
<reference evidence="2 3" key="1">
    <citation type="submission" date="2023-11" db="EMBL/GenBank/DDBJ databases">
        <title>Winogradskyella pelagius sp. nov., isolated from coastal sediment.</title>
        <authorList>
            <person name="Li F."/>
        </authorList>
    </citation>
    <scope>NUCLEOTIDE SEQUENCE [LARGE SCALE GENOMIC DNA]</scope>
    <source>
        <strain evidence="2 3">KCTC 23502</strain>
    </source>
</reference>
<name>A0ABU5EI91_9FLAO</name>
<organism evidence="2 3">
    <name type="scientific">Winogradskyella aquimaris</name>
    <dbReference type="NCBI Taxonomy" id="864074"/>
    <lineage>
        <taxon>Bacteria</taxon>
        <taxon>Pseudomonadati</taxon>
        <taxon>Bacteroidota</taxon>
        <taxon>Flavobacteriia</taxon>
        <taxon>Flavobacteriales</taxon>
        <taxon>Flavobacteriaceae</taxon>
        <taxon>Winogradskyella</taxon>
    </lineage>
</organism>
<gene>
    <name evidence="2" type="ORF">SNF14_01430</name>
</gene>
<feature type="transmembrane region" description="Helical" evidence="1">
    <location>
        <begin position="70"/>
        <end position="92"/>
    </location>
</feature>
<dbReference type="RefSeq" id="WP_386134286.1">
    <property type="nucleotide sequence ID" value="NZ_JBHTJQ010000016.1"/>
</dbReference>